<dbReference type="OrthoDB" id="8959033at2"/>
<protein>
    <submittedName>
        <fullName evidence="2">PF07608 family protein</fullName>
    </submittedName>
</protein>
<keyword evidence="3" id="KW-1185">Reference proteome</keyword>
<evidence type="ECO:0000313" key="2">
    <source>
        <dbReference type="EMBL" id="SAL20796.1"/>
    </source>
</evidence>
<dbReference type="AlphaFoldDB" id="A0A158FLP7"/>
<name>A0A158FLP7_9BURK</name>
<keyword evidence="1" id="KW-0732">Signal</keyword>
<proteinExistence type="predicted"/>
<dbReference type="STRING" id="326474.AWB65_01047"/>
<sequence>MPDARLRRSLASAVLLACVCVGWSAASAQTAADALPTAAATSAAGAALTAEKPSPPTVAPSQAGKLPLDEQVRWLSRAARSGLLASMGDADLVALFESLDPLTLPHYLKQGPNGYPSYEFTLVRRERIRGVWPDRPDHMLVRLTREPLRIYARWLPDGAHAGQELIYDDSTRPDQVYGHLGGLLGVVPLWASLHGPLARAQSNHSVRDLGVEYITRQFLAEGRKFAEAGVTRASRIEVKTIEGARVVAFTYETPTGQPEFYAKKEILGLDLERPWFRSVESFDNDGNIFESIVFQNVVPKTFDDQTFDPRNPDYRF</sequence>
<dbReference type="Pfam" id="PF07608">
    <property type="entry name" value="DUF1571"/>
    <property type="match status" value="1"/>
</dbReference>
<reference evidence="2" key="1">
    <citation type="submission" date="2016-01" db="EMBL/GenBank/DDBJ databases">
        <authorList>
            <person name="Peeters C."/>
        </authorList>
    </citation>
    <scope>NUCLEOTIDE SEQUENCE [LARGE SCALE GENOMIC DNA]</scope>
    <source>
        <strain evidence="2">LMG 22934</strain>
    </source>
</reference>
<dbReference type="RefSeq" id="WP_087666132.1">
    <property type="nucleotide sequence ID" value="NZ_FCNW02000003.1"/>
</dbReference>
<evidence type="ECO:0000256" key="1">
    <source>
        <dbReference type="SAM" id="SignalP"/>
    </source>
</evidence>
<feature type="signal peptide" evidence="1">
    <location>
        <begin position="1"/>
        <end position="28"/>
    </location>
</feature>
<organism evidence="2 3">
    <name type="scientific">Caballeronia humi</name>
    <dbReference type="NCBI Taxonomy" id="326474"/>
    <lineage>
        <taxon>Bacteria</taxon>
        <taxon>Pseudomonadati</taxon>
        <taxon>Pseudomonadota</taxon>
        <taxon>Betaproteobacteria</taxon>
        <taxon>Burkholderiales</taxon>
        <taxon>Burkholderiaceae</taxon>
        <taxon>Caballeronia</taxon>
    </lineage>
</organism>
<feature type="chain" id="PRO_5011118740" evidence="1">
    <location>
        <begin position="29"/>
        <end position="316"/>
    </location>
</feature>
<comment type="caution">
    <text evidence="2">The sequence shown here is derived from an EMBL/GenBank/DDBJ whole genome shotgun (WGS) entry which is preliminary data.</text>
</comment>
<dbReference type="EMBL" id="FCNW02000003">
    <property type="protein sequence ID" value="SAL20796.1"/>
    <property type="molecule type" value="Genomic_DNA"/>
</dbReference>
<accession>A0A158FLP7</accession>
<dbReference type="Proteomes" id="UP000054977">
    <property type="component" value="Unassembled WGS sequence"/>
</dbReference>
<gene>
    <name evidence="2" type="ORF">AWB65_01047</name>
</gene>
<dbReference type="InterPro" id="IPR011465">
    <property type="entry name" value="DUF1571"/>
</dbReference>
<evidence type="ECO:0000313" key="3">
    <source>
        <dbReference type="Proteomes" id="UP000054977"/>
    </source>
</evidence>